<evidence type="ECO:0000256" key="9">
    <source>
        <dbReference type="ARBA" id="ARBA00022927"/>
    </source>
</evidence>
<dbReference type="InterPro" id="IPR006845">
    <property type="entry name" value="Pex_N"/>
</dbReference>
<accession>A0AAW0YHE9</accession>
<evidence type="ECO:0000256" key="6">
    <source>
        <dbReference type="ARBA" id="ARBA00022723"/>
    </source>
</evidence>
<evidence type="ECO:0000313" key="14">
    <source>
        <dbReference type="EMBL" id="KAK8751135.1"/>
    </source>
</evidence>
<keyword evidence="10" id="KW-1133">Transmembrane helix</keyword>
<evidence type="ECO:0000256" key="2">
    <source>
        <dbReference type="ARBA" id="ARBA00004906"/>
    </source>
</evidence>
<dbReference type="GO" id="GO:0008270">
    <property type="term" value="F:zinc ion binding"/>
    <property type="evidence" value="ECO:0007669"/>
    <property type="project" value="UniProtKB-KW"/>
</dbReference>
<dbReference type="GO" id="GO:1990429">
    <property type="term" value="C:peroxisomal importomer complex"/>
    <property type="evidence" value="ECO:0007669"/>
    <property type="project" value="TreeGrafter"/>
</dbReference>
<dbReference type="Pfam" id="PF04757">
    <property type="entry name" value="Pex2_Pex12"/>
    <property type="match status" value="1"/>
</dbReference>
<feature type="domain" description="Pex N-terminal" evidence="13">
    <location>
        <begin position="18"/>
        <end position="105"/>
    </location>
</feature>
<reference evidence="14 15" key="1">
    <citation type="journal article" date="2024" name="BMC Genomics">
        <title>Genome assembly of redclaw crayfish (Cherax quadricarinatus) provides insights into its immune adaptation and hypoxia tolerance.</title>
        <authorList>
            <person name="Liu Z."/>
            <person name="Zheng J."/>
            <person name="Li H."/>
            <person name="Fang K."/>
            <person name="Wang S."/>
            <person name="He J."/>
            <person name="Zhou D."/>
            <person name="Weng S."/>
            <person name="Chi M."/>
            <person name="Gu Z."/>
            <person name="He J."/>
            <person name="Li F."/>
            <person name="Wang M."/>
        </authorList>
    </citation>
    <scope>NUCLEOTIDE SEQUENCE [LARGE SCALE GENOMIC DNA]</scope>
    <source>
        <strain evidence="14">ZL_2023a</strain>
    </source>
</reference>
<evidence type="ECO:0000256" key="10">
    <source>
        <dbReference type="ARBA" id="ARBA00022989"/>
    </source>
</evidence>
<keyword evidence="4" id="KW-0813">Transport</keyword>
<name>A0AAW0YHE9_CHEQU</name>
<comment type="subcellular location">
    <subcellularLocation>
        <location evidence="1">Peroxisome membrane</location>
        <topology evidence="1">Multi-pass membrane protein</topology>
    </subcellularLocation>
</comment>
<dbReference type="EMBL" id="JARKIK010000006">
    <property type="protein sequence ID" value="KAK8751135.1"/>
    <property type="molecule type" value="Genomic_DNA"/>
</dbReference>
<evidence type="ECO:0000313" key="15">
    <source>
        <dbReference type="Proteomes" id="UP001445076"/>
    </source>
</evidence>
<evidence type="ECO:0000256" key="1">
    <source>
        <dbReference type="ARBA" id="ARBA00004585"/>
    </source>
</evidence>
<comment type="caution">
    <text evidence="14">The sequence shown here is derived from an EMBL/GenBank/DDBJ whole genome shotgun (WGS) entry which is preliminary data.</text>
</comment>
<evidence type="ECO:0000256" key="11">
    <source>
        <dbReference type="ARBA" id="ARBA00023136"/>
    </source>
</evidence>
<gene>
    <name evidence="14" type="ORF">OTU49_013111</name>
</gene>
<dbReference type="PANTHER" id="PTHR12888">
    <property type="entry name" value="PEROXISOME ASSEMBLY PROTEIN 12 PEROXIN-12"/>
    <property type="match status" value="1"/>
</dbReference>
<dbReference type="InterPro" id="IPR017375">
    <property type="entry name" value="PEX12"/>
</dbReference>
<dbReference type="GO" id="GO:0004842">
    <property type="term" value="F:ubiquitin-protein transferase activity"/>
    <property type="evidence" value="ECO:0007669"/>
    <property type="project" value="TreeGrafter"/>
</dbReference>
<keyword evidence="12" id="KW-0576">Peroxisome</keyword>
<sequence length="127" mass="14860">RMFVMYIFCLVTNTVMTEINFSRYLIGKSRFHSPLLLMCGVRLANLDKEDYEIIDMRAEKMLSFRSIRNLQELAHWMIERVGSSLMNSLEVAAFFLQFLDWFYSSSNTPRSLTNQPIPPPPKICVLL</sequence>
<evidence type="ECO:0000256" key="3">
    <source>
        <dbReference type="ARBA" id="ARBA00008704"/>
    </source>
</evidence>
<keyword evidence="8" id="KW-0862">Zinc</keyword>
<dbReference type="GO" id="GO:0005778">
    <property type="term" value="C:peroxisomal membrane"/>
    <property type="evidence" value="ECO:0007669"/>
    <property type="project" value="UniProtKB-SubCell"/>
</dbReference>
<evidence type="ECO:0000259" key="13">
    <source>
        <dbReference type="Pfam" id="PF04757"/>
    </source>
</evidence>
<evidence type="ECO:0000256" key="5">
    <source>
        <dbReference type="ARBA" id="ARBA00022692"/>
    </source>
</evidence>
<keyword evidence="5" id="KW-0812">Transmembrane</keyword>
<comment type="pathway">
    <text evidence="2">Protein modification; protein ubiquitination.</text>
</comment>
<evidence type="ECO:0000256" key="7">
    <source>
        <dbReference type="ARBA" id="ARBA00022771"/>
    </source>
</evidence>
<dbReference type="GO" id="GO:0006513">
    <property type="term" value="P:protein monoubiquitination"/>
    <property type="evidence" value="ECO:0007669"/>
    <property type="project" value="TreeGrafter"/>
</dbReference>
<keyword evidence="9" id="KW-0653">Protein transport</keyword>
<evidence type="ECO:0000256" key="8">
    <source>
        <dbReference type="ARBA" id="ARBA00022833"/>
    </source>
</evidence>
<organism evidence="14 15">
    <name type="scientific">Cherax quadricarinatus</name>
    <name type="common">Australian red claw crayfish</name>
    <dbReference type="NCBI Taxonomy" id="27406"/>
    <lineage>
        <taxon>Eukaryota</taxon>
        <taxon>Metazoa</taxon>
        <taxon>Ecdysozoa</taxon>
        <taxon>Arthropoda</taxon>
        <taxon>Crustacea</taxon>
        <taxon>Multicrustacea</taxon>
        <taxon>Malacostraca</taxon>
        <taxon>Eumalacostraca</taxon>
        <taxon>Eucarida</taxon>
        <taxon>Decapoda</taxon>
        <taxon>Pleocyemata</taxon>
        <taxon>Astacidea</taxon>
        <taxon>Parastacoidea</taxon>
        <taxon>Parastacidae</taxon>
        <taxon>Cherax</taxon>
    </lineage>
</organism>
<proteinExistence type="inferred from homology"/>
<dbReference type="GO" id="GO:0016558">
    <property type="term" value="P:protein import into peroxisome matrix"/>
    <property type="evidence" value="ECO:0007669"/>
    <property type="project" value="InterPro"/>
</dbReference>
<dbReference type="Proteomes" id="UP001445076">
    <property type="component" value="Unassembled WGS sequence"/>
</dbReference>
<keyword evidence="11" id="KW-0472">Membrane</keyword>
<comment type="similarity">
    <text evidence="3">Belongs to the pex2/pex10/pex12 family.</text>
</comment>
<protein>
    <recommendedName>
        <fullName evidence="13">Pex N-terminal domain-containing protein</fullName>
    </recommendedName>
</protein>
<evidence type="ECO:0000256" key="12">
    <source>
        <dbReference type="ARBA" id="ARBA00023140"/>
    </source>
</evidence>
<dbReference type="PANTHER" id="PTHR12888:SF0">
    <property type="entry name" value="PEROXISOME ASSEMBLY PROTEIN 12"/>
    <property type="match status" value="1"/>
</dbReference>
<keyword evidence="7" id="KW-0863">Zinc-finger</keyword>
<dbReference type="AlphaFoldDB" id="A0AAW0YHE9"/>
<keyword evidence="15" id="KW-1185">Reference proteome</keyword>
<keyword evidence="6" id="KW-0479">Metal-binding</keyword>
<evidence type="ECO:0000256" key="4">
    <source>
        <dbReference type="ARBA" id="ARBA00022448"/>
    </source>
</evidence>
<feature type="non-terminal residue" evidence="14">
    <location>
        <position position="1"/>
    </location>
</feature>